<dbReference type="EMBL" id="JAKKPZ010000001">
    <property type="protein sequence ID" value="KAI1728313.1"/>
    <property type="molecule type" value="Genomic_DNA"/>
</dbReference>
<dbReference type="InterPro" id="IPR050961">
    <property type="entry name" value="BolA/IbaG_stress_morph_reg"/>
</dbReference>
<dbReference type="InterPro" id="IPR036065">
    <property type="entry name" value="BolA-like_sf"/>
</dbReference>
<evidence type="ECO:0000256" key="2">
    <source>
        <dbReference type="RuleBase" id="RU003860"/>
    </source>
</evidence>
<dbReference type="InterPro" id="IPR002634">
    <property type="entry name" value="BolA"/>
</dbReference>
<dbReference type="PANTHER" id="PTHR46229:SF2">
    <property type="entry name" value="BOLA-LIKE PROTEIN 1"/>
    <property type="match status" value="1"/>
</dbReference>
<evidence type="ECO:0000313" key="5">
    <source>
        <dbReference type="Proteomes" id="UP001201812"/>
    </source>
</evidence>
<dbReference type="PANTHER" id="PTHR46229">
    <property type="entry name" value="BOLA TRANSCRIPTION REGULATOR"/>
    <property type="match status" value="1"/>
</dbReference>
<comment type="caution">
    <text evidence="4">The sequence shown here is derived from an EMBL/GenBank/DDBJ whole genome shotgun (WGS) entry which is preliminary data.</text>
</comment>
<feature type="region of interest" description="Disordered" evidence="3">
    <location>
        <begin position="104"/>
        <end position="123"/>
    </location>
</feature>
<dbReference type="Pfam" id="PF01722">
    <property type="entry name" value="BolA"/>
    <property type="match status" value="1"/>
</dbReference>
<dbReference type="SUPFAM" id="SSF82657">
    <property type="entry name" value="BolA-like"/>
    <property type="match status" value="1"/>
</dbReference>
<gene>
    <name evidence="4" type="ORF">DdX_00483</name>
</gene>
<dbReference type="GO" id="GO:0005739">
    <property type="term" value="C:mitochondrion"/>
    <property type="evidence" value="ECO:0007669"/>
    <property type="project" value="TreeGrafter"/>
</dbReference>
<evidence type="ECO:0000313" key="4">
    <source>
        <dbReference type="EMBL" id="KAI1728313.1"/>
    </source>
</evidence>
<evidence type="ECO:0000256" key="3">
    <source>
        <dbReference type="SAM" id="MobiDB-lite"/>
    </source>
</evidence>
<reference evidence="4" key="1">
    <citation type="submission" date="2022-01" db="EMBL/GenBank/DDBJ databases">
        <title>Genome Sequence Resource for Two Populations of Ditylenchus destructor, the Migratory Endoparasitic Phytonematode.</title>
        <authorList>
            <person name="Zhang H."/>
            <person name="Lin R."/>
            <person name="Xie B."/>
        </authorList>
    </citation>
    <scope>NUCLEOTIDE SEQUENCE</scope>
    <source>
        <strain evidence="4">BazhouSP</strain>
    </source>
</reference>
<comment type="similarity">
    <text evidence="1 2">Belongs to the BolA/IbaG family.</text>
</comment>
<dbReference type="AlphaFoldDB" id="A0AAD4RAE5"/>
<accession>A0AAD4RAE5</accession>
<name>A0AAD4RAE5_9BILA</name>
<sequence length="123" mass="13528">MLLRSLRMASSTIPTAGKIEGPVTAAIRKKLADHFNPAHLEVECESAMHNVPHDKEIHFRVQIVCDKFEGLPLLQRQRLVNKCLADELKNNVIHALRIDAKQPSEFQGQKQVSPPACGGGGGK</sequence>
<dbReference type="Proteomes" id="UP001201812">
    <property type="component" value="Unassembled WGS sequence"/>
</dbReference>
<evidence type="ECO:0000256" key="1">
    <source>
        <dbReference type="ARBA" id="ARBA00005578"/>
    </source>
</evidence>
<proteinExistence type="inferred from homology"/>
<keyword evidence="5" id="KW-1185">Reference proteome</keyword>
<organism evidence="4 5">
    <name type="scientific">Ditylenchus destructor</name>
    <dbReference type="NCBI Taxonomy" id="166010"/>
    <lineage>
        <taxon>Eukaryota</taxon>
        <taxon>Metazoa</taxon>
        <taxon>Ecdysozoa</taxon>
        <taxon>Nematoda</taxon>
        <taxon>Chromadorea</taxon>
        <taxon>Rhabditida</taxon>
        <taxon>Tylenchina</taxon>
        <taxon>Tylenchomorpha</taxon>
        <taxon>Sphaerularioidea</taxon>
        <taxon>Anguinidae</taxon>
        <taxon>Anguininae</taxon>
        <taxon>Ditylenchus</taxon>
    </lineage>
</organism>
<dbReference type="Gene3D" id="3.30.300.90">
    <property type="entry name" value="BolA-like"/>
    <property type="match status" value="1"/>
</dbReference>
<protein>
    <submittedName>
        <fullName evidence="4">BolA-like protein domain-containing protein</fullName>
    </submittedName>
</protein>